<feature type="domain" description="4Fe-4S ferredoxin-type" evidence="5">
    <location>
        <begin position="87"/>
        <end position="116"/>
    </location>
</feature>
<dbReference type="Pfam" id="PF13247">
    <property type="entry name" value="Fer4_11"/>
    <property type="match status" value="1"/>
</dbReference>
<evidence type="ECO:0000313" key="6">
    <source>
        <dbReference type="EMBL" id="MPL64581.1"/>
    </source>
</evidence>
<dbReference type="PANTHER" id="PTHR43177">
    <property type="entry name" value="PROTEIN NRFC"/>
    <property type="match status" value="1"/>
</dbReference>
<name>A0A644TFL5_9ZZZZ</name>
<evidence type="ECO:0000259" key="5">
    <source>
        <dbReference type="PROSITE" id="PS51379"/>
    </source>
</evidence>
<dbReference type="SUPFAM" id="SSF54862">
    <property type="entry name" value="4Fe-4S ferredoxins"/>
    <property type="match status" value="1"/>
</dbReference>
<keyword evidence="2" id="KW-0479">Metal-binding</keyword>
<dbReference type="GO" id="GO:0051539">
    <property type="term" value="F:4 iron, 4 sulfur cluster binding"/>
    <property type="evidence" value="ECO:0007669"/>
    <property type="project" value="UniProtKB-KW"/>
</dbReference>
<proteinExistence type="predicted"/>
<comment type="caution">
    <text evidence="6">The sequence shown here is derived from an EMBL/GenBank/DDBJ whole genome shotgun (WGS) entry which is preliminary data.</text>
</comment>
<dbReference type="PANTHER" id="PTHR43177:SF3">
    <property type="entry name" value="PROTEIN NRFC HOMOLOG"/>
    <property type="match status" value="1"/>
</dbReference>
<evidence type="ECO:0000256" key="1">
    <source>
        <dbReference type="ARBA" id="ARBA00022485"/>
    </source>
</evidence>
<dbReference type="PROSITE" id="PS51379">
    <property type="entry name" value="4FE4S_FER_2"/>
    <property type="match status" value="3"/>
</dbReference>
<keyword evidence="4" id="KW-0411">Iron-sulfur</keyword>
<accession>A0A644TFL5</accession>
<dbReference type="InterPro" id="IPR017900">
    <property type="entry name" value="4Fe4S_Fe_S_CS"/>
</dbReference>
<dbReference type="EMBL" id="VSSQ01000025">
    <property type="protein sequence ID" value="MPL64581.1"/>
    <property type="molecule type" value="Genomic_DNA"/>
</dbReference>
<dbReference type="AlphaFoldDB" id="A0A644TFL5"/>
<sequence>MGDKALAPIVVDLDRCWGCRTCEVACSLEHRLAPDLSFIHVEEKRESSPIPGSPQGKSFIPVFCQHCDDPACVSACPSGALVKDGDGIVRANPEACIGCGACEDSCPYGALILLPESGTAGLCDLCVSRQVSGRLPACVQHCPGRALSLADSGDETASAAQKTEQKLKFGWAVGRTVYKAR</sequence>
<reference evidence="6" key="1">
    <citation type="submission" date="2019-08" db="EMBL/GenBank/DDBJ databases">
        <authorList>
            <person name="Kucharzyk K."/>
            <person name="Murdoch R.W."/>
            <person name="Higgins S."/>
            <person name="Loffler F."/>
        </authorList>
    </citation>
    <scope>NUCLEOTIDE SEQUENCE</scope>
</reference>
<evidence type="ECO:0000256" key="3">
    <source>
        <dbReference type="ARBA" id="ARBA00023004"/>
    </source>
</evidence>
<keyword evidence="1" id="KW-0004">4Fe-4S</keyword>
<organism evidence="6">
    <name type="scientific">bioreactor metagenome</name>
    <dbReference type="NCBI Taxonomy" id="1076179"/>
    <lineage>
        <taxon>unclassified sequences</taxon>
        <taxon>metagenomes</taxon>
        <taxon>ecological metagenomes</taxon>
    </lineage>
</organism>
<gene>
    <name evidence="6" type="ORF">SDC9_10236</name>
</gene>
<dbReference type="GO" id="GO:0046872">
    <property type="term" value="F:metal ion binding"/>
    <property type="evidence" value="ECO:0007669"/>
    <property type="project" value="UniProtKB-KW"/>
</dbReference>
<evidence type="ECO:0000256" key="4">
    <source>
        <dbReference type="ARBA" id="ARBA00023014"/>
    </source>
</evidence>
<dbReference type="PROSITE" id="PS00198">
    <property type="entry name" value="4FE4S_FER_1"/>
    <property type="match status" value="1"/>
</dbReference>
<keyword evidence="3" id="KW-0408">Iron</keyword>
<evidence type="ECO:0000256" key="2">
    <source>
        <dbReference type="ARBA" id="ARBA00022723"/>
    </source>
</evidence>
<dbReference type="Pfam" id="PF12800">
    <property type="entry name" value="Fer4_4"/>
    <property type="match status" value="1"/>
</dbReference>
<dbReference type="InterPro" id="IPR050954">
    <property type="entry name" value="ET_IronSulfur_Cluster-Binding"/>
</dbReference>
<feature type="domain" description="4Fe-4S ferredoxin-type" evidence="5">
    <location>
        <begin position="55"/>
        <end position="86"/>
    </location>
</feature>
<protein>
    <recommendedName>
        <fullName evidence="5">4Fe-4S ferredoxin-type domain-containing protein</fullName>
    </recommendedName>
</protein>
<dbReference type="InterPro" id="IPR017896">
    <property type="entry name" value="4Fe4S_Fe-S-bd"/>
</dbReference>
<feature type="domain" description="4Fe-4S ferredoxin-type" evidence="5">
    <location>
        <begin position="7"/>
        <end position="36"/>
    </location>
</feature>
<dbReference type="Gene3D" id="3.30.70.20">
    <property type="match status" value="2"/>
</dbReference>